<evidence type="ECO:0000313" key="3">
    <source>
        <dbReference type="Proteomes" id="UP000824048"/>
    </source>
</evidence>
<dbReference type="EMBL" id="DXBP01000035">
    <property type="protein sequence ID" value="HIZ42013.1"/>
    <property type="molecule type" value="Genomic_DNA"/>
</dbReference>
<organism evidence="2 3">
    <name type="scientific">Candidatus Gemmiger excrementigallinarum</name>
    <dbReference type="NCBI Taxonomy" id="2838609"/>
    <lineage>
        <taxon>Bacteria</taxon>
        <taxon>Bacillati</taxon>
        <taxon>Bacillota</taxon>
        <taxon>Clostridia</taxon>
        <taxon>Eubacteriales</taxon>
        <taxon>Gemmiger</taxon>
    </lineage>
</organism>
<keyword evidence="1" id="KW-0472">Membrane</keyword>
<feature type="transmembrane region" description="Helical" evidence="1">
    <location>
        <begin position="29"/>
        <end position="58"/>
    </location>
</feature>
<keyword evidence="1" id="KW-1133">Transmembrane helix</keyword>
<dbReference type="GO" id="GO:0016746">
    <property type="term" value="F:acyltransferase activity"/>
    <property type="evidence" value="ECO:0007669"/>
    <property type="project" value="TreeGrafter"/>
</dbReference>
<dbReference type="PANTHER" id="PTHR13285:SF18">
    <property type="entry name" value="PROTEIN-CYSTEINE N-PALMITOYLTRANSFERASE RASP"/>
    <property type="match status" value="1"/>
</dbReference>
<protein>
    <recommendedName>
        <fullName evidence="4">Membrane-bound O-acyltransferase family protein</fullName>
    </recommendedName>
</protein>
<feature type="transmembrane region" description="Helical" evidence="1">
    <location>
        <begin position="70"/>
        <end position="87"/>
    </location>
</feature>
<gene>
    <name evidence="2" type="ORF">H9811_05560</name>
</gene>
<name>A0A9D2EQH3_9FIRM</name>
<accession>A0A9D2EQH3</accession>
<feature type="transmembrane region" description="Helical" evidence="1">
    <location>
        <begin position="117"/>
        <end position="135"/>
    </location>
</feature>
<proteinExistence type="predicted"/>
<feature type="transmembrane region" description="Helical" evidence="1">
    <location>
        <begin position="186"/>
        <end position="203"/>
    </location>
</feature>
<evidence type="ECO:0000313" key="2">
    <source>
        <dbReference type="EMBL" id="HIZ42013.1"/>
    </source>
</evidence>
<dbReference type="Proteomes" id="UP000824048">
    <property type="component" value="Unassembled WGS sequence"/>
</dbReference>
<reference evidence="2" key="2">
    <citation type="submission" date="2021-04" db="EMBL/GenBank/DDBJ databases">
        <authorList>
            <person name="Gilroy R."/>
        </authorList>
    </citation>
    <scope>NUCLEOTIDE SEQUENCE</scope>
    <source>
        <strain evidence="2">ChiSxjej1B13-11774</strain>
    </source>
</reference>
<evidence type="ECO:0008006" key="4">
    <source>
        <dbReference type="Google" id="ProtNLM"/>
    </source>
</evidence>
<dbReference type="AlphaFoldDB" id="A0A9D2EQH3"/>
<sequence length="223" mass="25236">MVFNSAQFLLFLPLVVLAYYLVPRKGRNLWLLIASYFFYFCWHPTHLPVLWFITAVAYGGGRLLASPKTHRRLCLGGLIVLSFVPLITLKYLNFLVDSCLVVLAHLGIQIAPPGFAWLLPMGISFYTLQAVGYLIDVYRGEKPEKNLLQMALFVAFFPQLVSGPISRGKSLLAQFHAPQKLQFDNLRDGVLLMIWGYFLKVVIADRATIFVDTVYNLENGFDG</sequence>
<dbReference type="InterPro" id="IPR051085">
    <property type="entry name" value="MB_O-acyltransferase"/>
</dbReference>
<dbReference type="PANTHER" id="PTHR13285">
    <property type="entry name" value="ACYLTRANSFERASE"/>
    <property type="match status" value="1"/>
</dbReference>
<reference evidence="2" key="1">
    <citation type="journal article" date="2021" name="PeerJ">
        <title>Extensive microbial diversity within the chicken gut microbiome revealed by metagenomics and culture.</title>
        <authorList>
            <person name="Gilroy R."/>
            <person name="Ravi A."/>
            <person name="Getino M."/>
            <person name="Pursley I."/>
            <person name="Horton D.L."/>
            <person name="Alikhan N.F."/>
            <person name="Baker D."/>
            <person name="Gharbi K."/>
            <person name="Hall N."/>
            <person name="Watson M."/>
            <person name="Adriaenssens E.M."/>
            <person name="Foster-Nyarko E."/>
            <person name="Jarju S."/>
            <person name="Secka A."/>
            <person name="Antonio M."/>
            <person name="Oren A."/>
            <person name="Chaudhuri R.R."/>
            <person name="La Ragione R."/>
            <person name="Hildebrand F."/>
            <person name="Pallen M.J."/>
        </authorList>
    </citation>
    <scope>NUCLEOTIDE SEQUENCE</scope>
    <source>
        <strain evidence="2">ChiSxjej1B13-11774</strain>
    </source>
</reference>
<keyword evidence="1" id="KW-0812">Transmembrane</keyword>
<feature type="transmembrane region" description="Helical" evidence="1">
    <location>
        <begin position="6"/>
        <end position="22"/>
    </location>
</feature>
<evidence type="ECO:0000256" key="1">
    <source>
        <dbReference type="SAM" id="Phobius"/>
    </source>
</evidence>
<comment type="caution">
    <text evidence="2">The sequence shown here is derived from an EMBL/GenBank/DDBJ whole genome shotgun (WGS) entry which is preliminary data.</text>
</comment>